<dbReference type="Proteomes" id="UP000487649">
    <property type="component" value="Unassembled WGS sequence"/>
</dbReference>
<dbReference type="AlphaFoldDB" id="A0A6A8SD66"/>
<name>A0A6A8SD66_9FIRM</name>
<dbReference type="InterPro" id="IPR002591">
    <property type="entry name" value="Phosphodiest/P_Trfase"/>
</dbReference>
<sequence>MIYNKKDNKEVKKMKNIVYPDYNNSIMNTISTILTHYGIESNYSTIEDLSNSLNKPHQNVVLMVFDGMGIDMLNQNLKADDFINQNIIKELTSVFPSTTTAAMTAYYSGKSPNEHGWLGWSLYFKEYGRFIDTFINTDSYSGEKIDAPHAGHTCMPYEHILDKIEQTTNQRIKTYMIEPAYIAYQGKNTKIGVESAKEVFTELKKLCDAPHDKFIFVYWPDPDKTMHSTGCYSNETKEKIKEINDLFKQIVETTSNTLFIASADHGLIDVEPTIYLNEYEELDECFIMPPSIEKRAVSFFIKPEMKQAFEERFNRLFGEEFILLSKQEVLNQQLFGQGLSHRKTTDFLGDYLACATGKKVLGYLAMTTKRFDFGATHAGLTKEEMMVPLIIIES</sequence>
<dbReference type="PANTHER" id="PTHR10151:SF120">
    <property type="entry name" value="BIS(5'-ADENOSYL)-TRIPHOSPHATASE"/>
    <property type="match status" value="1"/>
</dbReference>
<organism evidence="1 2">
    <name type="scientific">Turicibacter sanguinis</name>
    <dbReference type="NCBI Taxonomy" id="154288"/>
    <lineage>
        <taxon>Bacteria</taxon>
        <taxon>Bacillati</taxon>
        <taxon>Bacillota</taxon>
        <taxon>Erysipelotrichia</taxon>
        <taxon>Erysipelotrichales</taxon>
        <taxon>Turicibacteraceae</taxon>
        <taxon>Turicibacter</taxon>
    </lineage>
</organism>
<dbReference type="OrthoDB" id="502398at2"/>
<dbReference type="SUPFAM" id="SSF53649">
    <property type="entry name" value="Alkaline phosphatase-like"/>
    <property type="match status" value="1"/>
</dbReference>
<dbReference type="PANTHER" id="PTHR10151">
    <property type="entry name" value="ECTONUCLEOTIDE PYROPHOSPHATASE/PHOSPHODIESTERASE"/>
    <property type="match status" value="1"/>
</dbReference>
<dbReference type="EMBL" id="WMQE01000019">
    <property type="protein sequence ID" value="MTK21601.1"/>
    <property type="molecule type" value="Genomic_DNA"/>
</dbReference>
<dbReference type="GO" id="GO:0016787">
    <property type="term" value="F:hydrolase activity"/>
    <property type="evidence" value="ECO:0007669"/>
    <property type="project" value="UniProtKB-ARBA"/>
</dbReference>
<evidence type="ECO:0000313" key="1">
    <source>
        <dbReference type="EMBL" id="MTK21601.1"/>
    </source>
</evidence>
<gene>
    <name evidence="1" type="ORF">GMA92_09220</name>
</gene>
<reference evidence="1 2" key="1">
    <citation type="journal article" date="2019" name="Nat. Med.">
        <title>A library of human gut bacterial isolates paired with longitudinal multiomics data enables mechanistic microbiome research.</title>
        <authorList>
            <person name="Poyet M."/>
            <person name="Groussin M."/>
            <person name="Gibbons S.M."/>
            <person name="Avila-Pacheco J."/>
            <person name="Jiang X."/>
            <person name="Kearney S.M."/>
            <person name="Perrotta A.R."/>
            <person name="Berdy B."/>
            <person name="Zhao S."/>
            <person name="Lieberman T.D."/>
            <person name="Swanson P.K."/>
            <person name="Smith M."/>
            <person name="Roesemann S."/>
            <person name="Alexander J.E."/>
            <person name="Rich S.A."/>
            <person name="Livny J."/>
            <person name="Vlamakis H."/>
            <person name="Clish C."/>
            <person name="Bullock K."/>
            <person name="Deik A."/>
            <person name="Scott J."/>
            <person name="Pierce K.A."/>
            <person name="Xavier R.J."/>
            <person name="Alm E.J."/>
        </authorList>
    </citation>
    <scope>NUCLEOTIDE SEQUENCE [LARGE SCALE GENOMIC DNA]</scope>
    <source>
        <strain evidence="1 2">BIOML-A198</strain>
    </source>
</reference>
<proteinExistence type="predicted"/>
<dbReference type="Gene3D" id="3.40.720.10">
    <property type="entry name" value="Alkaline Phosphatase, subunit A"/>
    <property type="match status" value="1"/>
</dbReference>
<protein>
    <submittedName>
        <fullName evidence="1">Phosphodiesterase</fullName>
    </submittedName>
</protein>
<comment type="caution">
    <text evidence="1">The sequence shown here is derived from an EMBL/GenBank/DDBJ whole genome shotgun (WGS) entry which is preliminary data.</text>
</comment>
<evidence type="ECO:0000313" key="2">
    <source>
        <dbReference type="Proteomes" id="UP000487649"/>
    </source>
</evidence>
<dbReference type="Pfam" id="PF01663">
    <property type="entry name" value="Phosphodiest"/>
    <property type="match status" value="1"/>
</dbReference>
<accession>A0A6A8SD66</accession>
<dbReference type="InterPro" id="IPR017850">
    <property type="entry name" value="Alkaline_phosphatase_core_sf"/>
</dbReference>